<feature type="chain" id="PRO_5041347738" description="Protein kinase domain-containing protein" evidence="3">
    <location>
        <begin position="16"/>
        <end position="826"/>
    </location>
</feature>
<evidence type="ECO:0000313" key="6">
    <source>
        <dbReference type="Proteomes" id="UP001177023"/>
    </source>
</evidence>
<dbReference type="InterPro" id="IPR001245">
    <property type="entry name" value="Ser-Thr/Tyr_kinase_cat_dom"/>
</dbReference>
<feature type="compositionally biased region" description="Basic and acidic residues" evidence="1">
    <location>
        <begin position="351"/>
        <end position="363"/>
    </location>
</feature>
<dbReference type="GO" id="GO:0007169">
    <property type="term" value="P:cell surface receptor protein tyrosine kinase signaling pathway"/>
    <property type="evidence" value="ECO:0007669"/>
    <property type="project" value="TreeGrafter"/>
</dbReference>
<feature type="compositionally biased region" description="Acidic residues" evidence="1">
    <location>
        <begin position="418"/>
        <end position="434"/>
    </location>
</feature>
<dbReference type="GO" id="GO:0005524">
    <property type="term" value="F:ATP binding"/>
    <property type="evidence" value="ECO:0007669"/>
    <property type="project" value="InterPro"/>
</dbReference>
<gene>
    <name evidence="5" type="ORF">MSPICULIGERA_LOCUS17886</name>
</gene>
<name>A0AA36G6A4_9BILA</name>
<evidence type="ECO:0000256" key="3">
    <source>
        <dbReference type="SAM" id="SignalP"/>
    </source>
</evidence>
<accession>A0AA36G6A4</accession>
<feature type="compositionally biased region" description="Basic and acidic residues" evidence="1">
    <location>
        <begin position="390"/>
        <end position="417"/>
    </location>
</feature>
<protein>
    <recommendedName>
        <fullName evidence="4">Protein kinase domain-containing protein</fullName>
    </recommendedName>
</protein>
<organism evidence="5 6">
    <name type="scientific">Mesorhabditis spiculigera</name>
    <dbReference type="NCBI Taxonomy" id="96644"/>
    <lineage>
        <taxon>Eukaryota</taxon>
        <taxon>Metazoa</taxon>
        <taxon>Ecdysozoa</taxon>
        <taxon>Nematoda</taxon>
        <taxon>Chromadorea</taxon>
        <taxon>Rhabditida</taxon>
        <taxon>Rhabditina</taxon>
        <taxon>Rhabditomorpha</taxon>
        <taxon>Rhabditoidea</taxon>
        <taxon>Rhabditidae</taxon>
        <taxon>Mesorhabditinae</taxon>
        <taxon>Mesorhabditis</taxon>
    </lineage>
</organism>
<feature type="domain" description="Protein kinase" evidence="4">
    <location>
        <begin position="506"/>
        <end position="797"/>
    </location>
</feature>
<feature type="non-terminal residue" evidence="5">
    <location>
        <position position="826"/>
    </location>
</feature>
<keyword evidence="2" id="KW-0812">Transmembrane</keyword>
<dbReference type="GO" id="GO:0004714">
    <property type="term" value="F:transmembrane receptor protein tyrosine kinase activity"/>
    <property type="evidence" value="ECO:0007669"/>
    <property type="project" value="TreeGrafter"/>
</dbReference>
<dbReference type="GO" id="GO:0043235">
    <property type="term" value="C:receptor complex"/>
    <property type="evidence" value="ECO:0007669"/>
    <property type="project" value="TreeGrafter"/>
</dbReference>
<dbReference type="PANTHER" id="PTHR24416:SF635">
    <property type="entry name" value="PROTEIN KINASE DOMAIN-CONTAINING PROTEIN"/>
    <property type="match status" value="1"/>
</dbReference>
<feature type="transmembrane region" description="Helical" evidence="2">
    <location>
        <begin position="502"/>
        <end position="524"/>
    </location>
</feature>
<evidence type="ECO:0000259" key="4">
    <source>
        <dbReference type="PROSITE" id="PS50011"/>
    </source>
</evidence>
<feature type="signal peptide" evidence="3">
    <location>
        <begin position="1"/>
        <end position="15"/>
    </location>
</feature>
<evidence type="ECO:0000313" key="5">
    <source>
        <dbReference type="EMBL" id="CAJ0579678.1"/>
    </source>
</evidence>
<dbReference type="Gene3D" id="1.10.510.10">
    <property type="entry name" value="Transferase(Phosphotransferase) domain 1"/>
    <property type="match status" value="1"/>
</dbReference>
<feature type="compositionally biased region" description="Acidic residues" evidence="1">
    <location>
        <begin position="471"/>
        <end position="482"/>
    </location>
</feature>
<dbReference type="InterPro" id="IPR000719">
    <property type="entry name" value="Prot_kinase_dom"/>
</dbReference>
<keyword evidence="6" id="KW-1185">Reference proteome</keyword>
<keyword evidence="3" id="KW-0732">Signal</keyword>
<dbReference type="Proteomes" id="UP001177023">
    <property type="component" value="Unassembled WGS sequence"/>
</dbReference>
<dbReference type="PANTHER" id="PTHR24416">
    <property type="entry name" value="TYROSINE-PROTEIN KINASE RECEPTOR"/>
    <property type="match status" value="1"/>
</dbReference>
<dbReference type="GO" id="GO:0005886">
    <property type="term" value="C:plasma membrane"/>
    <property type="evidence" value="ECO:0007669"/>
    <property type="project" value="TreeGrafter"/>
</dbReference>
<proteinExistence type="predicted"/>
<dbReference type="PROSITE" id="PS50011">
    <property type="entry name" value="PROTEIN_KINASE_DOM"/>
    <property type="match status" value="1"/>
</dbReference>
<dbReference type="SUPFAM" id="SSF56112">
    <property type="entry name" value="Protein kinase-like (PK-like)"/>
    <property type="match status" value="1"/>
</dbReference>
<evidence type="ECO:0000256" key="1">
    <source>
        <dbReference type="SAM" id="MobiDB-lite"/>
    </source>
</evidence>
<dbReference type="EMBL" id="CATQJA010002657">
    <property type="protein sequence ID" value="CAJ0579678.1"/>
    <property type="molecule type" value="Genomic_DNA"/>
</dbReference>
<comment type="caution">
    <text evidence="5">The sequence shown here is derived from an EMBL/GenBank/DDBJ whole genome shotgun (WGS) entry which is preliminary data.</text>
</comment>
<keyword evidence="2" id="KW-0472">Membrane</keyword>
<feature type="region of interest" description="Disordered" evidence="1">
    <location>
        <begin position="324"/>
        <end position="488"/>
    </location>
</feature>
<dbReference type="InterPro" id="IPR050122">
    <property type="entry name" value="RTK"/>
</dbReference>
<reference evidence="5" key="1">
    <citation type="submission" date="2023-06" db="EMBL/GenBank/DDBJ databases">
        <authorList>
            <person name="Delattre M."/>
        </authorList>
    </citation>
    <scope>NUCLEOTIDE SEQUENCE</scope>
    <source>
        <strain evidence="5">AF72</strain>
    </source>
</reference>
<feature type="compositionally biased region" description="Acidic residues" evidence="1">
    <location>
        <begin position="324"/>
        <end position="338"/>
    </location>
</feature>
<dbReference type="InterPro" id="IPR011009">
    <property type="entry name" value="Kinase-like_dom_sf"/>
</dbReference>
<dbReference type="Pfam" id="PF07714">
    <property type="entry name" value="PK_Tyr_Ser-Thr"/>
    <property type="match status" value="1"/>
</dbReference>
<feature type="compositionally biased region" description="Basic and acidic residues" evidence="1">
    <location>
        <begin position="435"/>
        <end position="455"/>
    </location>
</feature>
<dbReference type="AlphaFoldDB" id="A0AA36G6A4"/>
<feature type="compositionally biased region" description="Acidic residues" evidence="1">
    <location>
        <begin position="364"/>
        <end position="389"/>
    </location>
</feature>
<keyword evidence="2" id="KW-1133">Transmembrane helix</keyword>
<sequence length="826" mass="92569">MRLWLLVSFAVTAGALRLHQHSAAPQQCVDLQCPATSFDYGKKRIVNEETLSSEPCRDCSQCAAAGYSVCLKPRLLNRSKRQASTQQMSTCSCAHAVPANCHNRLASTTHPANITMQLYNVCYHSALQAPVAALAVNSKKNVIVTVEPFWEEPYWKDLDLENLTLTYSYVVKLPDHCDGDVMTKEDTSGVPTHICTAQLRIGMSTEDKAGEDEYEHSENYQYDDDLPPEVDFDRDVFAGATHVNFTYKVSVRRPRQLRVRPGSTDPFEDIVTVVESETLVHDMKPEIFGTGLEDAGVAQGAEVHKEPIKGADVTKEDKVAEASVVEESEETVSEEQGEAENIPGTDFFADDAQKKKEEDGEKEHEEEEKEENEVKEDEEEGDEADEAEEEKLAAEAAKESGEKKEDEEKEDKDGDEEKKDEEEEKKEDEKEGEEAEKKEGEEEVVKELDGVKEDEVKEDEEGNEDGSGSGSEEEDDEDEEEEGKPWHSHIRDFFSTESRWHLARWVFAVTVAGSIIFICVVCGARRWLVRKKHHQKTANGVRYEAASQSTSHQLPAAEQPLLDDAAKKVDIETSMDEIAYRYNSATLSLKNIAASDIDICALVGKGRFGSIHRGMWHTETGGTQDVTVYWLQEIATGVETLCRRKIFHPTLCTANILVGDRGHIRISGLGLCEHRALTARKDEKTPKTMRWRSPRLLQAVRDTRLEEADLVWSLGVVLWEISSLGGTPYARIRDDAELMLRIPKETARIDHPNYLGPAMKSLIDECLTVDPVKRIDLETAVKRIECLAVDAQKHLLLFLPFDEAADEPARASTSTFIYAPILPQLE</sequence>
<evidence type="ECO:0000256" key="2">
    <source>
        <dbReference type="SAM" id="Phobius"/>
    </source>
</evidence>